<comment type="caution">
    <text evidence="8">The sequence shown here is derived from an EMBL/GenBank/DDBJ whole genome shotgun (WGS) entry which is preliminary data.</text>
</comment>
<evidence type="ECO:0000256" key="5">
    <source>
        <dbReference type="ARBA" id="ARBA00023136"/>
    </source>
</evidence>
<dbReference type="InterPro" id="IPR000620">
    <property type="entry name" value="EamA_dom"/>
</dbReference>
<comment type="similarity">
    <text evidence="2">Belongs to the EamA transporter family.</text>
</comment>
<dbReference type="RefSeq" id="WP_035461849.1">
    <property type="nucleotide sequence ID" value="NZ_JBHLZN010000004.1"/>
</dbReference>
<evidence type="ECO:0000256" key="6">
    <source>
        <dbReference type="SAM" id="Phobius"/>
    </source>
</evidence>
<protein>
    <submittedName>
        <fullName evidence="8">DMT family transporter</fullName>
    </submittedName>
</protein>
<reference evidence="8 9" key="1">
    <citation type="submission" date="2024-09" db="EMBL/GenBank/DDBJ databases">
        <authorList>
            <person name="Sun Q."/>
            <person name="Mori K."/>
        </authorList>
    </citation>
    <scope>NUCLEOTIDE SEQUENCE [LARGE SCALE GENOMIC DNA]</scope>
    <source>
        <strain evidence="8 9">ATCC 51285</strain>
    </source>
</reference>
<feature type="transmembrane region" description="Helical" evidence="6">
    <location>
        <begin position="69"/>
        <end position="88"/>
    </location>
</feature>
<evidence type="ECO:0000259" key="7">
    <source>
        <dbReference type="Pfam" id="PF00892"/>
    </source>
</evidence>
<dbReference type="InterPro" id="IPR050638">
    <property type="entry name" value="AA-Vitamin_Transporters"/>
</dbReference>
<sequence>MDSRKPLDSLAIGLMIPFCICFGLQQVALKAAAPDMAPMLQIALRSILGAAMVYALLRWQKESMTWRNGVWQPGLLVGVLFALEYVFLAEALRYTSAGHAVVFLYTSPMFSALILHFRLETERMSLVQWLGILLAFAGIVTAFGGNLSIDSSEQLFGDFLALLGGLAWGLTTVVIRTSSLSNLPSKQTVLYQLLVAAALLTPLAWWWDQFSFNPTPLLLGSLAFQTLIIAFGALLIWFWLLRNYQASRIGVLSFMTPIFGVLLGAWLLDETIEPGFMLGALLVVAGISLVSGHEWLLGYWRKRQARMLVPGG</sequence>
<evidence type="ECO:0000313" key="8">
    <source>
        <dbReference type="EMBL" id="MFB9887370.1"/>
    </source>
</evidence>
<feature type="transmembrane region" description="Helical" evidence="6">
    <location>
        <begin position="155"/>
        <end position="177"/>
    </location>
</feature>
<feature type="transmembrane region" description="Helical" evidence="6">
    <location>
        <begin position="7"/>
        <end position="27"/>
    </location>
</feature>
<dbReference type="Gene3D" id="1.10.3730.20">
    <property type="match status" value="1"/>
</dbReference>
<proteinExistence type="inferred from homology"/>
<gene>
    <name evidence="8" type="ORF">ACFFLH_13195</name>
</gene>
<dbReference type="Proteomes" id="UP001589628">
    <property type="component" value="Unassembled WGS sequence"/>
</dbReference>
<dbReference type="SUPFAM" id="SSF103481">
    <property type="entry name" value="Multidrug resistance efflux transporter EmrE"/>
    <property type="match status" value="2"/>
</dbReference>
<dbReference type="EMBL" id="JBHLZN010000004">
    <property type="protein sequence ID" value="MFB9887370.1"/>
    <property type="molecule type" value="Genomic_DNA"/>
</dbReference>
<name>A0ABV5ZEU1_9GAMM</name>
<keyword evidence="9" id="KW-1185">Reference proteome</keyword>
<evidence type="ECO:0000256" key="3">
    <source>
        <dbReference type="ARBA" id="ARBA00022692"/>
    </source>
</evidence>
<feature type="domain" description="EamA" evidence="7">
    <location>
        <begin position="156"/>
        <end position="291"/>
    </location>
</feature>
<feature type="transmembrane region" description="Helical" evidence="6">
    <location>
        <begin position="249"/>
        <end position="268"/>
    </location>
</feature>
<evidence type="ECO:0000256" key="4">
    <source>
        <dbReference type="ARBA" id="ARBA00022989"/>
    </source>
</evidence>
<keyword evidence="4 6" id="KW-1133">Transmembrane helix</keyword>
<feature type="transmembrane region" description="Helical" evidence="6">
    <location>
        <begin position="94"/>
        <end position="117"/>
    </location>
</feature>
<organism evidence="8 9">
    <name type="scientific">Balneatrix alpica</name>
    <dbReference type="NCBI Taxonomy" id="75684"/>
    <lineage>
        <taxon>Bacteria</taxon>
        <taxon>Pseudomonadati</taxon>
        <taxon>Pseudomonadota</taxon>
        <taxon>Gammaproteobacteria</taxon>
        <taxon>Oceanospirillales</taxon>
        <taxon>Balneatrichaceae</taxon>
        <taxon>Balneatrix</taxon>
    </lineage>
</organism>
<feature type="transmembrane region" description="Helical" evidence="6">
    <location>
        <begin position="189"/>
        <end position="207"/>
    </location>
</feature>
<dbReference type="PANTHER" id="PTHR32322">
    <property type="entry name" value="INNER MEMBRANE TRANSPORTER"/>
    <property type="match status" value="1"/>
</dbReference>
<dbReference type="Pfam" id="PF00892">
    <property type="entry name" value="EamA"/>
    <property type="match status" value="2"/>
</dbReference>
<evidence type="ECO:0000256" key="1">
    <source>
        <dbReference type="ARBA" id="ARBA00004141"/>
    </source>
</evidence>
<accession>A0ABV5ZEU1</accession>
<feature type="transmembrane region" description="Helical" evidence="6">
    <location>
        <begin position="39"/>
        <end position="57"/>
    </location>
</feature>
<keyword evidence="5 6" id="KW-0472">Membrane</keyword>
<comment type="subcellular location">
    <subcellularLocation>
        <location evidence="1">Membrane</location>
        <topology evidence="1">Multi-pass membrane protein</topology>
    </subcellularLocation>
</comment>
<evidence type="ECO:0000256" key="2">
    <source>
        <dbReference type="ARBA" id="ARBA00007362"/>
    </source>
</evidence>
<feature type="transmembrane region" description="Helical" evidence="6">
    <location>
        <begin position="219"/>
        <end position="240"/>
    </location>
</feature>
<keyword evidence="3 6" id="KW-0812">Transmembrane</keyword>
<evidence type="ECO:0000313" key="9">
    <source>
        <dbReference type="Proteomes" id="UP001589628"/>
    </source>
</evidence>
<dbReference type="PANTHER" id="PTHR32322:SF2">
    <property type="entry name" value="EAMA DOMAIN-CONTAINING PROTEIN"/>
    <property type="match status" value="1"/>
</dbReference>
<feature type="domain" description="EamA" evidence="7">
    <location>
        <begin position="11"/>
        <end position="141"/>
    </location>
</feature>
<feature type="transmembrane region" description="Helical" evidence="6">
    <location>
        <begin position="274"/>
        <end position="297"/>
    </location>
</feature>
<feature type="transmembrane region" description="Helical" evidence="6">
    <location>
        <begin position="129"/>
        <end position="149"/>
    </location>
</feature>
<dbReference type="InterPro" id="IPR037185">
    <property type="entry name" value="EmrE-like"/>
</dbReference>